<feature type="signal peptide" evidence="3">
    <location>
        <begin position="1"/>
        <end position="27"/>
    </location>
</feature>
<accession>A0A9W9A627</accession>
<keyword evidence="2" id="KW-1133">Transmembrane helix</keyword>
<evidence type="ECO:0000313" key="5">
    <source>
        <dbReference type="Proteomes" id="UP001150266"/>
    </source>
</evidence>
<dbReference type="Proteomes" id="UP001150266">
    <property type="component" value="Unassembled WGS sequence"/>
</dbReference>
<evidence type="ECO:0000256" key="3">
    <source>
        <dbReference type="SAM" id="SignalP"/>
    </source>
</evidence>
<evidence type="ECO:0000256" key="2">
    <source>
        <dbReference type="SAM" id="Phobius"/>
    </source>
</evidence>
<gene>
    <name evidence="4" type="ORF">J3R30DRAFT_704187</name>
</gene>
<keyword evidence="5" id="KW-1185">Reference proteome</keyword>
<dbReference type="Gene3D" id="2.60.120.260">
    <property type="entry name" value="Galactose-binding domain-like"/>
    <property type="match status" value="1"/>
</dbReference>
<evidence type="ECO:0000256" key="1">
    <source>
        <dbReference type="SAM" id="MobiDB-lite"/>
    </source>
</evidence>
<dbReference type="OrthoDB" id="3234968at2759"/>
<keyword evidence="3" id="KW-0732">Signal</keyword>
<evidence type="ECO:0000313" key="4">
    <source>
        <dbReference type="EMBL" id="KAJ4473663.1"/>
    </source>
</evidence>
<feature type="compositionally biased region" description="Low complexity" evidence="1">
    <location>
        <begin position="295"/>
        <end position="313"/>
    </location>
</feature>
<dbReference type="AlphaFoldDB" id="A0A9W9A627"/>
<feature type="transmembrane region" description="Helical" evidence="2">
    <location>
        <begin position="192"/>
        <end position="215"/>
    </location>
</feature>
<keyword evidence="2" id="KW-0472">Membrane</keyword>
<proteinExistence type="predicted"/>
<protein>
    <submittedName>
        <fullName evidence="4">Uncharacterized protein</fullName>
    </submittedName>
</protein>
<feature type="chain" id="PRO_5040884147" evidence="3">
    <location>
        <begin position="28"/>
        <end position="353"/>
    </location>
</feature>
<organism evidence="4 5">
    <name type="scientific">Lentinula aciculospora</name>
    <dbReference type="NCBI Taxonomy" id="153920"/>
    <lineage>
        <taxon>Eukaryota</taxon>
        <taxon>Fungi</taxon>
        <taxon>Dikarya</taxon>
        <taxon>Basidiomycota</taxon>
        <taxon>Agaricomycotina</taxon>
        <taxon>Agaricomycetes</taxon>
        <taxon>Agaricomycetidae</taxon>
        <taxon>Agaricales</taxon>
        <taxon>Marasmiineae</taxon>
        <taxon>Omphalotaceae</taxon>
        <taxon>Lentinula</taxon>
    </lineage>
</organism>
<reference evidence="4" key="1">
    <citation type="submission" date="2022-08" db="EMBL/GenBank/DDBJ databases">
        <title>A Global Phylogenomic Analysis of the Shiitake Genus Lentinula.</title>
        <authorList>
            <consortium name="DOE Joint Genome Institute"/>
            <person name="Sierra-Patev S."/>
            <person name="Min B."/>
            <person name="Naranjo-Ortiz M."/>
            <person name="Looney B."/>
            <person name="Konkel Z."/>
            <person name="Slot J.C."/>
            <person name="Sakamoto Y."/>
            <person name="Steenwyk J.L."/>
            <person name="Rokas A."/>
            <person name="Carro J."/>
            <person name="Camarero S."/>
            <person name="Ferreira P."/>
            <person name="Molpeceres G."/>
            <person name="Ruiz-Duenas F.J."/>
            <person name="Serrano A."/>
            <person name="Henrissat B."/>
            <person name="Drula E."/>
            <person name="Hughes K.W."/>
            <person name="Mata J.L."/>
            <person name="Ishikawa N.K."/>
            <person name="Vargas-Isla R."/>
            <person name="Ushijima S."/>
            <person name="Smith C.A."/>
            <person name="Ahrendt S."/>
            <person name="Andreopoulos W."/>
            <person name="He G."/>
            <person name="Labutti K."/>
            <person name="Lipzen A."/>
            <person name="Ng V."/>
            <person name="Riley R."/>
            <person name="Sandor L."/>
            <person name="Barry K."/>
            <person name="Martinez A.T."/>
            <person name="Xiao Y."/>
            <person name="Gibbons J.G."/>
            <person name="Terashima K."/>
            <person name="Grigoriev I.V."/>
            <person name="Hibbett D.S."/>
        </authorList>
    </citation>
    <scope>NUCLEOTIDE SEQUENCE</scope>
    <source>
        <strain evidence="4">JLM2183</strain>
    </source>
</reference>
<sequence length="353" mass="37046">MLKSRGVLELGLFTVLSSALYFGRSSAVLQNVTYDNLDPSVTYLPQGGDGWDIDIKEGLDYKGSHAVASGDPDASAVFQFTGVAVYYFSPLWPYNVSTVVSLDGGNNMTLNLMDMSATPASVGSAATASSAARYGYTGLSNSSHSLKMYMVQGINYSDPNIHGYIVVDGFNVTIDDGVQDPSSNGHRINVSAIAGGVTGGIVGLAISAALFFRYYRPVKSQEEKPWGEQGVLEENSASVYARPGDAPYNDFGPLPFGGGTTLDFSAVALAHQSTYSQITVPTTSPGAAWAPSTDSGTPSKAGAGGSTSTPSGSIAERPLSYFNEKRLQLLAVNNEEPPAPPPYAPSSNDTDRE</sequence>
<comment type="caution">
    <text evidence="4">The sequence shown here is derived from an EMBL/GenBank/DDBJ whole genome shotgun (WGS) entry which is preliminary data.</text>
</comment>
<dbReference type="EMBL" id="JAOTPV010000017">
    <property type="protein sequence ID" value="KAJ4473663.1"/>
    <property type="molecule type" value="Genomic_DNA"/>
</dbReference>
<name>A0A9W9A627_9AGAR</name>
<keyword evidence="2" id="KW-0812">Transmembrane</keyword>
<feature type="region of interest" description="Disordered" evidence="1">
    <location>
        <begin position="281"/>
        <end position="353"/>
    </location>
</feature>